<feature type="transmembrane region" description="Helical" evidence="1">
    <location>
        <begin position="336"/>
        <end position="356"/>
    </location>
</feature>
<feature type="transmembrane region" description="Helical" evidence="1">
    <location>
        <begin position="167"/>
        <end position="200"/>
    </location>
</feature>
<feature type="transmembrane region" description="Helical" evidence="1">
    <location>
        <begin position="111"/>
        <end position="132"/>
    </location>
</feature>
<dbReference type="RefSeq" id="WP_380939967.1">
    <property type="nucleotide sequence ID" value="NZ_JBHUFC010000003.1"/>
</dbReference>
<feature type="transmembrane region" description="Helical" evidence="1">
    <location>
        <begin position="278"/>
        <end position="296"/>
    </location>
</feature>
<feature type="transmembrane region" description="Helical" evidence="1">
    <location>
        <begin position="206"/>
        <end position="227"/>
    </location>
</feature>
<feature type="transmembrane region" description="Helical" evidence="1">
    <location>
        <begin position="303"/>
        <end position="321"/>
    </location>
</feature>
<keyword evidence="1" id="KW-0472">Membrane</keyword>
<proteinExistence type="predicted"/>
<keyword evidence="1" id="KW-1133">Transmembrane helix</keyword>
<evidence type="ECO:0000256" key="1">
    <source>
        <dbReference type="SAM" id="Phobius"/>
    </source>
</evidence>
<keyword evidence="1" id="KW-0812">Transmembrane</keyword>
<comment type="caution">
    <text evidence="2">The sequence shown here is derived from an EMBL/GenBank/DDBJ whole genome shotgun (WGS) entry which is preliminary data.</text>
</comment>
<organism evidence="2 3">
    <name type="scientific">Sphingomonas floccifaciens</name>
    <dbReference type="NCBI Taxonomy" id="1844115"/>
    <lineage>
        <taxon>Bacteria</taxon>
        <taxon>Pseudomonadati</taxon>
        <taxon>Pseudomonadota</taxon>
        <taxon>Alphaproteobacteria</taxon>
        <taxon>Sphingomonadales</taxon>
        <taxon>Sphingomonadaceae</taxon>
        <taxon>Sphingomonas</taxon>
    </lineage>
</organism>
<accession>A0ABW4NCR4</accession>
<dbReference type="Proteomes" id="UP001597283">
    <property type="component" value="Unassembled WGS sequence"/>
</dbReference>
<reference evidence="3" key="1">
    <citation type="journal article" date="2019" name="Int. J. Syst. Evol. Microbiol.">
        <title>The Global Catalogue of Microorganisms (GCM) 10K type strain sequencing project: providing services to taxonomists for standard genome sequencing and annotation.</title>
        <authorList>
            <consortium name="The Broad Institute Genomics Platform"/>
            <consortium name="The Broad Institute Genome Sequencing Center for Infectious Disease"/>
            <person name="Wu L."/>
            <person name="Ma J."/>
        </authorList>
    </citation>
    <scope>NUCLEOTIDE SEQUENCE [LARGE SCALE GENOMIC DNA]</scope>
    <source>
        <strain evidence="3">Q85</strain>
    </source>
</reference>
<keyword evidence="3" id="KW-1185">Reference proteome</keyword>
<evidence type="ECO:0000313" key="3">
    <source>
        <dbReference type="Proteomes" id="UP001597283"/>
    </source>
</evidence>
<dbReference type="EMBL" id="JBHUFC010000003">
    <property type="protein sequence ID" value="MFD1787596.1"/>
    <property type="molecule type" value="Genomic_DNA"/>
</dbReference>
<feature type="transmembrane region" description="Helical" evidence="1">
    <location>
        <begin position="7"/>
        <end position="24"/>
    </location>
</feature>
<sequence>MKRGIGSGGWVAVVATLWLIRLWTLNGLPFAGEPIWMGWFDQSRYFASATAFARGDLSPAAHWYPLAYPLLAAPIAWIVPRDPFLPLDLILYLVACHAFRNVAARLQIGPALATGCFVLTTLIDATVARGWVDPWTTTLSAALIWSLADQMLRIVGSEGASISRRQAILFGAVAAAIPLVRPVDVLVAATGVAVVAIVLLRARSLSIRLAALTCVGAAAVIAAYAALHLAIYGAQATPYMIAASRTGFIWADFGWKAYVLLIHAEPWFPDTLAVFERMPWIAVGIAGLIATAITGGQAVRRTIAILALLAIPVSAVMLTYADLQPPGLWRFGNIHYFKWVLPLVGLGVILCVRLALVPGRRAMLAGIVAACLLPLGIRVVPQPVDDSEPARMLTFAGDTGRVWDEAYFAPVTIVDTGGRLANINGFHQVPDADGQRAIAVSRLFLSDPRRSDPGETLRAQPQAPTGRFAGRLTFLGL</sequence>
<evidence type="ECO:0008006" key="4">
    <source>
        <dbReference type="Google" id="ProtNLM"/>
    </source>
</evidence>
<name>A0ABW4NCR4_9SPHN</name>
<evidence type="ECO:0000313" key="2">
    <source>
        <dbReference type="EMBL" id="MFD1787596.1"/>
    </source>
</evidence>
<gene>
    <name evidence="2" type="ORF">ACFSC3_08430</name>
</gene>
<protein>
    <recommendedName>
        <fullName evidence="4">Glycosyltransferase RgtA/B/C/D-like domain-containing protein</fullName>
    </recommendedName>
</protein>